<evidence type="ECO:0000256" key="4">
    <source>
        <dbReference type="ARBA" id="ARBA00023150"/>
    </source>
</evidence>
<dbReference type="GO" id="GO:0061799">
    <property type="term" value="F:cyclic pyranopterin monophosphate synthase activity"/>
    <property type="evidence" value="ECO:0007669"/>
    <property type="project" value="UniProtKB-EC"/>
</dbReference>
<dbReference type="RefSeq" id="WP_106527007.1">
    <property type="nucleotide sequence ID" value="NZ_PYAW01000001.1"/>
</dbReference>
<dbReference type="CDD" id="cd01420">
    <property type="entry name" value="MoaC_PE"/>
    <property type="match status" value="1"/>
</dbReference>
<dbReference type="AlphaFoldDB" id="A0A2P8HUB2"/>
<dbReference type="InterPro" id="IPR050105">
    <property type="entry name" value="MoCo_biosynth_MoaA/MoaC"/>
</dbReference>
<organism evidence="8 9">
    <name type="scientific">Chitinophaga niastensis</name>
    <dbReference type="NCBI Taxonomy" id="536980"/>
    <lineage>
        <taxon>Bacteria</taxon>
        <taxon>Pseudomonadati</taxon>
        <taxon>Bacteroidota</taxon>
        <taxon>Chitinophagia</taxon>
        <taxon>Chitinophagales</taxon>
        <taxon>Chitinophagaceae</taxon>
        <taxon>Chitinophaga</taxon>
    </lineage>
</organism>
<dbReference type="UniPathway" id="UPA00344"/>
<dbReference type="InterPro" id="IPR036522">
    <property type="entry name" value="MoaC_sf"/>
</dbReference>
<comment type="function">
    <text evidence="6">Catalyzes the conversion of (8S)-3',8-cyclo-7,8-dihydroguanosine 5'-triphosphate to cyclic pyranopterin monophosphate (cPMP).</text>
</comment>
<keyword evidence="5" id="KW-0456">Lyase</keyword>
<keyword evidence="9" id="KW-1185">Reference proteome</keyword>
<evidence type="ECO:0000313" key="9">
    <source>
        <dbReference type="Proteomes" id="UP000240971"/>
    </source>
</evidence>
<feature type="domain" description="Molybdopterin cofactor biosynthesis C (MoaC)" evidence="7">
    <location>
        <begin position="20"/>
        <end position="155"/>
    </location>
</feature>
<dbReference type="OrthoDB" id="9794429at2"/>
<keyword evidence="4" id="KW-0501">Molybdenum cofactor biosynthesis</keyword>
<evidence type="ECO:0000313" key="8">
    <source>
        <dbReference type="EMBL" id="PSL49803.1"/>
    </source>
</evidence>
<dbReference type="EC" id="4.6.1.17" evidence="3"/>
<name>A0A2P8HUB2_CHINA</name>
<accession>A0A2P8HUB2</accession>
<dbReference type="SUPFAM" id="SSF55040">
    <property type="entry name" value="Molybdenum cofactor biosynthesis protein C, MoaC"/>
    <property type="match status" value="1"/>
</dbReference>
<gene>
    <name evidence="8" type="ORF">CLV51_1011139</name>
</gene>
<dbReference type="EMBL" id="PYAW01000001">
    <property type="protein sequence ID" value="PSL49803.1"/>
    <property type="molecule type" value="Genomic_DNA"/>
</dbReference>
<dbReference type="GO" id="GO:0006777">
    <property type="term" value="P:Mo-molybdopterin cofactor biosynthetic process"/>
    <property type="evidence" value="ECO:0007669"/>
    <property type="project" value="UniProtKB-KW"/>
</dbReference>
<comment type="caution">
    <text evidence="8">The sequence shown here is derived from an EMBL/GenBank/DDBJ whole genome shotgun (WGS) entry which is preliminary data.</text>
</comment>
<evidence type="ECO:0000256" key="1">
    <source>
        <dbReference type="ARBA" id="ARBA00001637"/>
    </source>
</evidence>
<protein>
    <recommendedName>
        <fullName evidence="3">cyclic pyranopterin monophosphate synthase</fullName>
        <ecNumber evidence="3">4.6.1.17</ecNumber>
    </recommendedName>
</protein>
<evidence type="ECO:0000256" key="5">
    <source>
        <dbReference type="ARBA" id="ARBA00023239"/>
    </source>
</evidence>
<dbReference type="NCBIfam" id="NF006870">
    <property type="entry name" value="PRK09364.1"/>
    <property type="match status" value="1"/>
</dbReference>
<reference evidence="8 9" key="1">
    <citation type="submission" date="2018-03" db="EMBL/GenBank/DDBJ databases">
        <title>Genomic Encyclopedia of Archaeal and Bacterial Type Strains, Phase II (KMG-II): from individual species to whole genera.</title>
        <authorList>
            <person name="Goeker M."/>
        </authorList>
    </citation>
    <scope>NUCLEOTIDE SEQUENCE [LARGE SCALE GENOMIC DNA]</scope>
    <source>
        <strain evidence="8 9">DSM 24859</strain>
    </source>
</reference>
<evidence type="ECO:0000256" key="3">
    <source>
        <dbReference type="ARBA" id="ARBA00012575"/>
    </source>
</evidence>
<sequence length="161" mass="17442">MSNQSSSDFSHLNAAGQPAMVDVSGKDNTYRIAVAESRIFLPQNVRDQFQGHDIQTRKGGVFQTAIIAGIMAAKKTPELIPLCHTLLLDGCDLQIQLEADEAVIRCTVKTTGKTGVEMEALTGASVAALTIYDMCKALTQDMIIRETKLISKTGGKHDYAR</sequence>
<evidence type="ECO:0000256" key="2">
    <source>
        <dbReference type="ARBA" id="ARBA00005046"/>
    </source>
</evidence>
<comment type="catalytic activity">
    <reaction evidence="1">
        <text>(8S)-3',8-cyclo-7,8-dihydroguanosine 5'-triphosphate = cyclic pyranopterin phosphate + diphosphate</text>
        <dbReference type="Rhea" id="RHEA:49580"/>
        <dbReference type="ChEBI" id="CHEBI:33019"/>
        <dbReference type="ChEBI" id="CHEBI:59648"/>
        <dbReference type="ChEBI" id="CHEBI:131766"/>
        <dbReference type="EC" id="4.6.1.17"/>
    </reaction>
</comment>
<dbReference type="InterPro" id="IPR023045">
    <property type="entry name" value="MoaC"/>
</dbReference>
<proteinExistence type="predicted"/>
<dbReference type="Proteomes" id="UP000240971">
    <property type="component" value="Unassembled WGS sequence"/>
</dbReference>
<dbReference type="NCBIfam" id="TIGR00581">
    <property type="entry name" value="moaC"/>
    <property type="match status" value="1"/>
</dbReference>
<dbReference type="InterPro" id="IPR002820">
    <property type="entry name" value="Mopterin_CF_biosynth-C_dom"/>
</dbReference>
<dbReference type="InterPro" id="IPR047594">
    <property type="entry name" value="MoaC_bact/euk"/>
</dbReference>
<dbReference type="Pfam" id="PF01967">
    <property type="entry name" value="MoaC"/>
    <property type="match status" value="1"/>
</dbReference>
<evidence type="ECO:0000259" key="7">
    <source>
        <dbReference type="Pfam" id="PF01967"/>
    </source>
</evidence>
<evidence type="ECO:0000256" key="6">
    <source>
        <dbReference type="ARBA" id="ARBA00055087"/>
    </source>
</evidence>
<dbReference type="PANTHER" id="PTHR22960">
    <property type="entry name" value="MOLYBDOPTERIN COFACTOR SYNTHESIS PROTEIN A"/>
    <property type="match status" value="1"/>
</dbReference>
<comment type="pathway">
    <text evidence="2">Cofactor biosynthesis; molybdopterin biosynthesis.</text>
</comment>
<dbReference type="Gene3D" id="3.30.70.640">
    <property type="entry name" value="Molybdopterin cofactor biosynthesis C (MoaC) domain"/>
    <property type="match status" value="1"/>
</dbReference>